<proteinExistence type="predicted"/>
<comment type="caution">
    <text evidence="1">The sequence shown here is derived from an EMBL/GenBank/DDBJ whole genome shotgun (WGS) entry which is preliminary data.</text>
</comment>
<accession>A0A0F9JIJ2</accession>
<organism evidence="1">
    <name type="scientific">marine sediment metagenome</name>
    <dbReference type="NCBI Taxonomy" id="412755"/>
    <lineage>
        <taxon>unclassified sequences</taxon>
        <taxon>metagenomes</taxon>
        <taxon>ecological metagenomes</taxon>
    </lineage>
</organism>
<feature type="non-terminal residue" evidence="1">
    <location>
        <position position="77"/>
    </location>
</feature>
<protein>
    <submittedName>
        <fullName evidence="1">Uncharacterized protein</fullName>
    </submittedName>
</protein>
<reference evidence="1" key="1">
    <citation type="journal article" date="2015" name="Nature">
        <title>Complex archaea that bridge the gap between prokaryotes and eukaryotes.</title>
        <authorList>
            <person name="Spang A."/>
            <person name="Saw J.H."/>
            <person name="Jorgensen S.L."/>
            <person name="Zaremba-Niedzwiedzka K."/>
            <person name="Martijn J."/>
            <person name="Lind A.E."/>
            <person name="van Eijk R."/>
            <person name="Schleper C."/>
            <person name="Guy L."/>
            <person name="Ettema T.J."/>
        </authorList>
    </citation>
    <scope>NUCLEOTIDE SEQUENCE</scope>
</reference>
<dbReference type="AlphaFoldDB" id="A0A0F9JIJ2"/>
<dbReference type="EMBL" id="LAZR01011352">
    <property type="protein sequence ID" value="KKM62176.1"/>
    <property type="molecule type" value="Genomic_DNA"/>
</dbReference>
<evidence type="ECO:0000313" key="1">
    <source>
        <dbReference type="EMBL" id="KKM62176.1"/>
    </source>
</evidence>
<name>A0A0F9JIJ2_9ZZZZ</name>
<gene>
    <name evidence="1" type="ORF">LCGC14_1524370</name>
</gene>
<sequence length="77" mass="8771">MAITVSYDRIPTYPKERITQGDIEIVDKLQCLWNDRIILAKELLGFIIGGVNYPAQEYDFGDEPIANVRCLDVTIEP</sequence>